<evidence type="ECO:0000259" key="6">
    <source>
        <dbReference type="PROSITE" id="PS51831"/>
    </source>
</evidence>
<dbReference type="EMBL" id="VTEI01000002">
    <property type="protein sequence ID" value="TYS18719.1"/>
    <property type="molecule type" value="Genomic_DNA"/>
</dbReference>
<protein>
    <submittedName>
        <fullName evidence="8">HD domain-containing protein</fullName>
    </submittedName>
</protein>
<keyword evidence="4" id="KW-1133">Transmembrane helix</keyword>
<evidence type="ECO:0000313" key="9">
    <source>
        <dbReference type="Proteomes" id="UP000322267"/>
    </source>
</evidence>
<feature type="transmembrane region" description="Helical" evidence="4">
    <location>
        <begin position="44"/>
        <end position="64"/>
    </location>
</feature>
<dbReference type="PROSITE" id="PS51832">
    <property type="entry name" value="HD_GYP"/>
    <property type="match status" value="1"/>
</dbReference>
<feature type="domain" description="HD" evidence="6">
    <location>
        <begin position="326"/>
        <end position="451"/>
    </location>
</feature>
<dbReference type="CDD" id="cd00077">
    <property type="entry name" value="HDc"/>
    <property type="match status" value="1"/>
</dbReference>
<comment type="subcellular location">
    <subcellularLocation>
        <location evidence="1">Cell membrane</location>
    </subcellularLocation>
</comment>
<evidence type="ECO:0000256" key="4">
    <source>
        <dbReference type="SAM" id="Phobius"/>
    </source>
</evidence>
<keyword evidence="3 4" id="KW-0472">Membrane</keyword>
<evidence type="ECO:0000256" key="1">
    <source>
        <dbReference type="ARBA" id="ARBA00004236"/>
    </source>
</evidence>
<sequence length="513" mass="57863">MAVFTLFQRKMFYNYILGSLIAVLGVGSVFIFQTLDLPNGEYQYMIFTIFISLITMFSAEYLVYSRHINPIKTIYKDQLYSLDVLEKAFNHSLNFPVLTVKRIMLPHFLGLAVPATVLTYFFIEAELMDLPYTYIGYAWAGAFLVATMHALIEFYLTFITAAPLLTDLADKDQKLYNTDLFKNKPFYLSLKRKLLAGSLFLALFPVMLFSLASQIRLSITSEPQSDYWSWAGLLILIILVLALLGTILLFRNIEQPVKELQAGFHNIEQGNLKQLTNPYSDEFSDLVNGFNNMVTSIGVKDKKNEQLIASFFDVIAGALDARDPYTAGHSKRVAHYSSEIAEKAGWRPDKIELLRKSALLHDIGKIGIRDDVLLKDGRLSEEEFAQIKLHPVIGANILEGIDLTEELLPILPGIKYHHERLDGKGYPEGLSGAQIPEFGRMIAVADAYDAMTSDRPYRRGMSPMKALSILQEGKGTQWDSEFVDHFISIQSSRIAEKASAHREGTENLPISKL</sequence>
<dbReference type="InterPro" id="IPR037522">
    <property type="entry name" value="HD_GYP_dom"/>
</dbReference>
<dbReference type="PROSITE" id="PS51831">
    <property type="entry name" value="HD"/>
    <property type="match status" value="1"/>
</dbReference>
<dbReference type="OrthoDB" id="9759601at2"/>
<dbReference type="Pfam" id="PF00672">
    <property type="entry name" value="HAMP"/>
    <property type="match status" value="1"/>
</dbReference>
<dbReference type="SMART" id="SM00304">
    <property type="entry name" value="HAMP"/>
    <property type="match status" value="1"/>
</dbReference>
<comment type="caution">
    <text evidence="8">The sequence shown here is derived from an EMBL/GenBank/DDBJ whole genome shotgun (WGS) entry which is preliminary data.</text>
</comment>
<keyword evidence="4" id="KW-0812">Transmembrane</keyword>
<evidence type="ECO:0000259" key="5">
    <source>
        <dbReference type="PROSITE" id="PS50885"/>
    </source>
</evidence>
<feature type="transmembrane region" description="Helical" evidence="4">
    <location>
        <begin position="194"/>
        <end position="215"/>
    </location>
</feature>
<gene>
    <name evidence="8" type="ORF">FZC78_04170</name>
</gene>
<evidence type="ECO:0000256" key="2">
    <source>
        <dbReference type="ARBA" id="ARBA00022475"/>
    </source>
</evidence>
<dbReference type="Pfam" id="PF13487">
    <property type="entry name" value="HD_5"/>
    <property type="match status" value="1"/>
</dbReference>
<evidence type="ECO:0000256" key="3">
    <source>
        <dbReference type="ARBA" id="ARBA00023136"/>
    </source>
</evidence>
<feature type="transmembrane region" description="Helical" evidence="4">
    <location>
        <begin position="135"/>
        <end position="156"/>
    </location>
</feature>
<dbReference type="SUPFAM" id="SSF109604">
    <property type="entry name" value="HD-domain/PDEase-like"/>
    <property type="match status" value="1"/>
</dbReference>
<dbReference type="RefSeq" id="WP_148938397.1">
    <property type="nucleotide sequence ID" value="NZ_VTEI01000002.1"/>
</dbReference>
<dbReference type="Gene3D" id="1.10.3210.10">
    <property type="entry name" value="Hypothetical protein af1432"/>
    <property type="match status" value="1"/>
</dbReference>
<dbReference type="AlphaFoldDB" id="A0A5D4NXY5"/>
<feature type="domain" description="HD-GYP" evidence="7">
    <location>
        <begin position="304"/>
        <end position="502"/>
    </location>
</feature>
<reference evidence="8 9" key="1">
    <citation type="submission" date="2019-08" db="EMBL/GenBank/DDBJ databases">
        <title>Bacillus genomes from the desert of Cuatro Cienegas, Coahuila.</title>
        <authorList>
            <person name="Olmedo-Alvarez G."/>
        </authorList>
    </citation>
    <scope>NUCLEOTIDE SEQUENCE [LARGE SCALE GENOMIC DNA]</scope>
    <source>
        <strain evidence="8 9">CH34_1T</strain>
    </source>
</reference>
<evidence type="ECO:0000259" key="7">
    <source>
        <dbReference type="PROSITE" id="PS51832"/>
    </source>
</evidence>
<dbReference type="InterPro" id="IPR006675">
    <property type="entry name" value="HDIG_dom"/>
</dbReference>
<organism evidence="8 9">
    <name type="scientific">Rossellomorea vietnamensis</name>
    <dbReference type="NCBI Taxonomy" id="218284"/>
    <lineage>
        <taxon>Bacteria</taxon>
        <taxon>Bacillati</taxon>
        <taxon>Bacillota</taxon>
        <taxon>Bacilli</taxon>
        <taxon>Bacillales</taxon>
        <taxon>Bacillaceae</taxon>
        <taxon>Rossellomorea</taxon>
    </lineage>
</organism>
<dbReference type="PANTHER" id="PTHR43155:SF2">
    <property type="entry name" value="CYCLIC DI-GMP PHOSPHODIESTERASE PA4108"/>
    <property type="match status" value="1"/>
</dbReference>
<dbReference type="NCBIfam" id="TIGR00277">
    <property type="entry name" value="HDIG"/>
    <property type="match status" value="1"/>
</dbReference>
<dbReference type="GO" id="GO:0007165">
    <property type="term" value="P:signal transduction"/>
    <property type="evidence" value="ECO:0007669"/>
    <property type="project" value="InterPro"/>
</dbReference>
<dbReference type="InterPro" id="IPR006674">
    <property type="entry name" value="HD_domain"/>
</dbReference>
<feature type="transmembrane region" description="Helical" evidence="4">
    <location>
        <begin position="227"/>
        <end position="250"/>
    </location>
</feature>
<dbReference type="PROSITE" id="PS50885">
    <property type="entry name" value="HAMP"/>
    <property type="match status" value="1"/>
</dbReference>
<dbReference type="Proteomes" id="UP000322267">
    <property type="component" value="Unassembled WGS sequence"/>
</dbReference>
<feature type="transmembrane region" description="Helical" evidence="4">
    <location>
        <begin position="12"/>
        <end position="32"/>
    </location>
</feature>
<feature type="transmembrane region" description="Helical" evidence="4">
    <location>
        <begin position="103"/>
        <end position="123"/>
    </location>
</feature>
<dbReference type="GO" id="GO:0005886">
    <property type="term" value="C:plasma membrane"/>
    <property type="evidence" value="ECO:0007669"/>
    <property type="project" value="UniProtKB-SubCell"/>
</dbReference>
<keyword evidence="2" id="KW-1003">Cell membrane</keyword>
<dbReference type="InterPro" id="IPR003607">
    <property type="entry name" value="HD/PDEase_dom"/>
</dbReference>
<dbReference type="InterPro" id="IPR003660">
    <property type="entry name" value="HAMP_dom"/>
</dbReference>
<dbReference type="SMART" id="SM00471">
    <property type="entry name" value="HDc"/>
    <property type="match status" value="1"/>
</dbReference>
<name>A0A5D4NXY5_9BACI</name>
<accession>A0A5D4NXY5</accession>
<feature type="domain" description="HAMP" evidence="5">
    <location>
        <begin position="251"/>
        <end position="302"/>
    </location>
</feature>
<dbReference type="Gene3D" id="6.10.340.10">
    <property type="match status" value="1"/>
</dbReference>
<dbReference type="CDD" id="cd06225">
    <property type="entry name" value="HAMP"/>
    <property type="match status" value="1"/>
</dbReference>
<proteinExistence type="predicted"/>
<evidence type="ECO:0000313" key="8">
    <source>
        <dbReference type="EMBL" id="TYS18719.1"/>
    </source>
</evidence>
<dbReference type="PANTHER" id="PTHR43155">
    <property type="entry name" value="CYCLIC DI-GMP PHOSPHODIESTERASE PA4108-RELATED"/>
    <property type="match status" value="1"/>
</dbReference>